<name>A0A1J1I634_9DIPT</name>
<feature type="compositionally biased region" description="Polar residues" evidence="2">
    <location>
        <begin position="1184"/>
        <end position="1199"/>
    </location>
</feature>
<feature type="compositionally biased region" description="Polar residues" evidence="2">
    <location>
        <begin position="12"/>
        <end position="25"/>
    </location>
</feature>
<proteinExistence type="predicted"/>
<feature type="region of interest" description="Disordered" evidence="2">
    <location>
        <begin position="1695"/>
        <end position="1725"/>
    </location>
</feature>
<feature type="region of interest" description="Disordered" evidence="2">
    <location>
        <begin position="1565"/>
        <end position="1590"/>
    </location>
</feature>
<keyword evidence="5" id="KW-1185">Reference proteome</keyword>
<feature type="region of interest" description="Disordered" evidence="2">
    <location>
        <begin position="234"/>
        <end position="278"/>
    </location>
</feature>
<organism evidence="4 5">
    <name type="scientific">Clunio marinus</name>
    <dbReference type="NCBI Taxonomy" id="568069"/>
    <lineage>
        <taxon>Eukaryota</taxon>
        <taxon>Metazoa</taxon>
        <taxon>Ecdysozoa</taxon>
        <taxon>Arthropoda</taxon>
        <taxon>Hexapoda</taxon>
        <taxon>Insecta</taxon>
        <taxon>Pterygota</taxon>
        <taxon>Neoptera</taxon>
        <taxon>Endopterygota</taxon>
        <taxon>Diptera</taxon>
        <taxon>Nematocera</taxon>
        <taxon>Chironomoidea</taxon>
        <taxon>Chironomidae</taxon>
        <taxon>Clunio</taxon>
    </lineage>
</organism>
<dbReference type="Proteomes" id="UP000183832">
    <property type="component" value="Unassembled WGS sequence"/>
</dbReference>
<feature type="region of interest" description="Disordered" evidence="2">
    <location>
        <begin position="1"/>
        <end position="25"/>
    </location>
</feature>
<feature type="region of interest" description="Disordered" evidence="2">
    <location>
        <begin position="779"/>
        <end position="811"/>
    </location>
</feature>
<feature type="region of interest" description="Disordered" evidence="2">
    <location>
        <begin position="1483"/>
        <end position="1548"/>
    </location>
</feature>
<feature type="region of interest" description="Disordered" evidence="2">
    <location>
        <begin position="953"/>
        <end position="977"/>
    </location>
</feature>
<feature type="compositionally biased region" description="Polar residues" evidence="2">
    <location>
        <begin position="1262"/>
        <end position="1275"/>
    </location>
</feature>
<feature type="compositionally biased region" description="Basic and acidic residues" evidence="2">
    <location>
        <begin position="953"/>
        <end position="966"/>
    </location>
</feature>
<feature type="region of interest" description="Disordered" evidence="2">
    <location>
        <begin position="54"/>
        <end position="80"/>
    </location>
</feature>
<feature type="region of interest" description="Disordered" evidence="2">
    <location>
        <begin position="1180"/>
        <end position="1199"/>
    </location>
</feature>
<feature type="compositionally biased region" description="Basic and acidic residues" evidence="2">
    <location>
        <begin position="2128"/>
        <end position="2145"/>
    </location>
</feature>
<feature type="compositionally biased region" description="Basic and acidic residues" evidence="2">
    <location>
        <begin position="908"/>
        <end position="920"/>
    </location>
</feature>
<feature type="coiled-coil region" evidence="1">
    <location>
        <begin position="1611"/>
        <end position="1638"/>
    </location>
</feature>
<feature type="region of interest" description="Disordered" evidence="2">
    <location>
        <begin position="1756"/>
        <end position="1805"/>
    </location>
</feature>
<feature type="compositionally biased region" description="Basic and acidic residues" evidence="2">
    <location>
        <begin position="1569"/>
        <end position="1590"/>
    </location>
</feature>
<feature type="region of interest" description="Disordered" evidence="2">
    <location>
        <begin position="2011"/>
        <end position="2071"/>
    </location>
</feature>
<feature type="region of interest" description="Disordered" evidence="2">
    <location>
        <begin position="1250"/>
        <end position="1293"/>
    </location>
</feature>
<evidence type="ECO:0000256" key="2">
    <source>
        <dbReference type="SAM" id="MobiDB-lite"/>
    </source>
</evidence>
<dbReference type="OrthoDB" id="6782661at2759"/>
<feature type="compositionally biased region" description="Polar residues" evidence="2">
    <location>
        <begin position="1449"/>
        <end position="1460"/>
    </location>
</feature>
<feature type="compositionally biased region" description="Polar residues" evidence="2">
    <location>
        <begin position="1494"/>
        <end position="1504"/>
    </location>
</feature>
<feature type="region of interest" description="Disordered" evidence="2">
    <location>
        <begin position="1415"/>
        <end position="1471"/>
    </location>
</feature>
<feature type="region of interest" description="Disordered" evidence="2">
    <location>
        <begin position="2265"/>
        <end position="2297"/>
    </location>
</feature>
<keyword evidence="3" id="KW-0812">Transmembrane</keyword>
<evidence type="ECO:0000256" key="3">
    <source>
        <dbReference type="SAM" id="Phobius"/>
    </source>
</evidence>
<feature type="region of interest" description="Disordered" evidence="2">
    <location>
        <begin position="2645"/>
        <end position="2692"/>
    </location>
</feature>
<dbReference type="EMBL" id="CVRI01000042">
    <property type="protein sequence ID" value="CRK95757.1"/>
    <property type="molecule type" value="Genomic_DNA"/>
</dbReference>
<reference evidence="4 5" key="1">
    <citation type="submission" date="2015-04" db="EMBL/GenBank/DDBJ databases">
        <authorList>
            <person name="Syromyatnikov M.Y."/>
            <person name="Popov V.N."/>
        </authorList>
    </citation>
    <scope>NUCLEOTIDE SEQUENCE [LARGE SCALE GENOMIC DNA]</scope>
</reference>
<keyword evidence="3" id="KW-1133">Transmembrane helix</keyword>
<feature type="region of interest" description="Disordered" evidence="2">
    <location>
        <begin position="2388"/>
        <end position="2408"/>
    </location>
</feature>
<feature type="compositionally biased region" description="Basic and acidic residues" evidence="2">
    <location>
        <begin position="715"/>
        <end position="737"/>
    </location>
</feature>
<evidence type="ECO:0000256" key="1">
    <source>
        <dbReference type="SAM" id="Coils"/>
    </source>
</evidence>
<feature type="compositionally biased region" description="Basic and acidic residues" evidence="2">
    <location>
        <begin position="1532"/>
        <end position="1541"/>
    </location>
</feature>
<keyword evidence="3" id="KW-0472">Membrane</keyword>
<feature type="region of interest" description="Disordered" evidence="2">
    <location>
        <begin position="496"/>
        <end position="578"/>
    </location>
</feature>
<accession>A0A1J1I634</accession>
<feature type="region of interest" description="Disordered" evidence="2">
    <location>
        <begin position="2596"/>
        <end position="2627"/>
    </location>
</feature>
<protein>
    <submittedName>
        <fullName evidence="4">CLUMA_CG009214, isoform A</fullName>
    </submittedName>
</protein>
<feature type="region of interest" description="Disordered" evidence="2">
    <location>
        <begin position="129"/>
        <end position="183"/>
    </location>
</feature>
<feature type="compositionally biased region" description="Basic and acidic residues" evidence="2">
    <location>
        <begin position="2101"/>
        <end position="2113"/>
    </location>
</feature>
<sequence>MDENGKAEVSLPSATRTEAPVATQQENLICEVEKLEEKKDDNIVADKNTEVIDIKSEASESDNEDVIASQNEPGKNSDVNIDDEFEKVVPLKFKKLSEESTDEIDHEIEQILQEAKPLEIELPLEIAAEQSKDSENIKTSGETGLVDEKETDQQISSDIKPFSDSNKSFEIASFQPESQQKSEFAENIFKPKITQASIEIEIKPQVSTKPIELISNTENIEVKPQDLKVSITEIQEKPLHIENNESSTPGDLSNDKISEALSSEALVSEDEQKPPVPIPTYLWEDVKKSKEQGGYPWTHLYKQPLGDNEEPEIILNYKHSPRSSRKHFDSESGTPKSQKKVRIQDEIEVKETENYIQDLSDQEAEGGEKAINKDDAEPSETFEDNEKILDEQKSPKSILKGSKNIAENIKPKESKFDSGSLKKKIKNPLQKIKKMADQQFKKVKSSKPSIKKIPVSKNDLALNDELKILKLKESPKSQHREITSYVVKQDSEDSLEILELDESPMENRKRKKAENVMVKPDEIIDLPLSDDSKENISQTNEQKEQSDNEQRESTVESHEISISGSSSHSKDGTSKKRDHVYEDIEEYISRITSDKENVERVAFEHDEKLERKPQPGEIDPVFDEFSRELNKRIRRSLSVHDEKTRQDFAEEIPQIKMLETHLSSQENQDDNDKKISKKNKKMKKQKSTEHEDEENSTTLSAVETKIENLISKITSDNEHVERASFEEDPRLEPKPGEIDPVFDEFSRELNKRIRRSLSVHDEKLRQEISEEITHAKELDETSIEKNLSKVTSEGVTEEHEIPGNDSMSNRKIDPIFDEFSKDINNSIRKSLTTQDEKYRQELAKKIPRIEELEKQISDEDKEEKIEEISDVHIKHLHLLAPISSIDSTSSDEDRKTQLSILAEESETSDNKKKSFDDSSVDREIESLKNDGSDISTTLIEDVNKIKDESKETNLSIEENKNNDKTLKQSPSKPQDDSCQIVKEDVFVKLPQESSKKINSRWSKMRAESSHAAPLEVRCACQFYQTDSLIPERINPIGSRPPSRAGEIEKPIYCSKHNNLESTAEEEKLSGSVLSFGKSSVPDYYADTNNSIQSEEYRYSNNKENESLRQINQSITFDGKNVPSIEIENYRRDFPTTGSSFATTSIVQSNVTSPYTMKKGQFSSQKSLDRYSTSTLLNKYRPKSKSQAPSLQGSSADIRTSTKMTKTVSFDYGKSSNVNSNDNPNFDQYHRMSPMVFPIRDRMQKLERMHDSRDHEYEPISDPNENVTDLDQPDTQNSDKKLLRTPTEDSEDNISAQDFQNEIENRFFKQEIAPIVDDETHVHQENTFEEAVIIDEGPVTRELPKKRNIITSAQEQGKNLHKKIKAQAGMLKSSLGSKMKRKPKEKPVAAEVAKEDEEMTADVEMFTESEVVETVTVQPKPQSKSKTFKMPNFAKNIKKPSLPKFKKSQSNKPDEISSSEVPSERPSLPELKIGERFARFRKLGRSKSLKEESATNDSESFTTPEIATAEPTKKRFHFGTYPRMIRDKFKKQKLPERSDQSVRSESPPIVEFKRVTETFTQRGPVASRWPEYHQDSEKYQQFHSESEIDRESSIERRMRLDYDRSTEEREDFEIVKRLLSEEQKQLDDMENENHEIHLMAQERYKKSAVERQSSDDDKMLWSGMLNKDVTDEFHEPNALKFDDSEKYALDYYKNESDLNRSYTPQTNQETQSSGSSETRRRKGILDEEDDYFLRENRISNEIHIGDYISSAIKEGLSSPEDNALSKMGKYDEKKSDFIPDKPIRSLKRKNKKNQEDDGEDDNKWNRENTLGFKEFYKTFPEAQQGRHQTKSFSTEGDAEEDIDLNRDELVGDSFDVGDEIIDDLSEQDSYYRQQILKGLEHPDLILAKDDFDNDLEYNLSNLPVPPTPPRRRKKKKIRAFQPFVAVRNESITDKTPLAEQNITVFQSQQKYVPLAQEEYFTTPTPTPRRTRSRSEISAHTLDDAESFKKDSVEGFTAFHNQDKENGYALVRKETPSRPVRRKRSTKSLGERQFATMPHMKRDGDTPPHRPVRNYSTIIPSKPPRTKSTGSLVEISKTIKNDDDDYEEILDNNDNSIVHQRLKSGEIVKKMKDRPLPPPPRPKRENKKNKKDDGNNDDNKFDKDDGAEKVIESLTIETDTENVFLENIHDVHESEPFASASLPRQDSDLSEPDKVIEVEVSTQTDPVPDEEFICDDDEDENIDIDLGDEFLTSNGKMKTLEDILKEEQEAEIERARQLAEAENLSRGIQRFRDSSQRSLSERSKASGDRSRSLSRPITPSAVLVEQKKSSPIMFNNEEQTLTEAGLFIHPITYDDFGRPPSEEESNLIEQTTEALDVNNNFELVNIINEPTIQQNEPTNITLNIIPQDDLNLDSEQTPNDQEDVAGDKEKDDEYFDRDMQRKIEEMIESVMNSARDEVDLIKTSNDNVVEEVKDEIEALQAPPLPPPRRKSNIETAEKTNEIKESSRVDGTQNDSKMLSPHENQTHQEEFSALEQVQSDFHGNQLSNRLHLPNLEIDNLSVHSLQAGRIVASEIDSNTIVTNELECKSSHNITSDDKPIEFPPGFIEEIVERVRNAERVEQHKQHDPSQQPQRVADDENAPVRPPLPTEFNYIAVPPAFYQLRDNSEEDAVHHQSVPQRRRRHQNRKRDSTSEEDYQKGQRTKSRGGTSSDQSVLGAGSQFIRACGNALKESGGQLMEILRASSKDENKRDLHLALVILIIIVAGLILMGMGDKSVHHHHWDFFNPPDNHGR</sequence>
<feature type="region of interest" description="Disordered" evidence="2">
    <location>
        <begin position="641"/>
        <end position="740"/>
    </location>
</feature>
<feature type="region of interest" description="Disordered" evidence="2">
    <location>
        <begin position="311"/>
        <end position="427"/>
    </location>
</feature>
<feature type="region of interest" description="Disordered" evidence="2">
    <location>
        <begin position="2098"/>
        <end position="2145"/>
    </location>
</feature>
<keyword evidence="1" id="KW-0175">Coiled coil</keyword>
<feature type="compositionally biased region" description="Basic and acidic residues" evidence="2">
    <location>
        <begin position="342"/>
        <end position="353"/>
    </location>
</feature>
<feature type="compositionally biased region" description="Basic and acidic residues" evidence="2">
    <location>
        <begin position="568"/>
        <end position="578"/>
    </location>
</feature>
<feature type="compositionally biased region" description="Basic and acidic residues" evidence="2">
    <location>
        <begin position="1767"/>
        <end position="1782"/>
    </location>
</feature>
<feature type="compositionally biased region" description="Basic residues" evidence="2">
    <location>
        <begin position="675"/>
        <end position="685"/>
    </location>
</feature>
<feature type="compositionally biased region" description="Polar residues" evidence="2">
    <location>
        <begin position="153"/>
        <end position="168"/>
    </location>
</feature>
<evidence type="ECO:0000313" key="5">
    <source>
        <dbReference type="Proteomes" id="UP000183832"/>
    </source>
</evidence>
<feature type="compositionally biased region" description="Basic and acidic residues" evidence="2">
    <location>
        <begin position="366"/>
        <end position="376"/>
    </location>
</feature>
<feature type="region of interest" description="Disordered" evidence="2">
    <location>
        <begin position="2458"/>
        <end position="2507"/>
    </location>
</feature>
<feature type="compositionally biased region" description="Basic and acidic residues" evidence="2">
    <location>
        <begin position="234"/>
        <end position="243"/>
    </location>
</feature>
<feature type="compositionally biased region" description="Polar residues" evidence="2">
    <location>
        <begin position="68"/>
        <end position="79"/>
    </location>
</feature>
<feature type="compositionally biased region" description="Polar residues" evidence="2">
    <location>
        <begin position="1698"/>
        <end position="1715"/>
    </location>
</feature>
<feature type="compositionally biased region" description="Basic and acidic residues" evidence="2">
    <location>
        <begin position="2268"/>
        <end position="2289"/>
    </location>
</feature>
<feature type="compositionally biased region" description="Basic and acidic residues" evidence="2">
    <location>
        <begin position="2665"/>
        <end position="2676"/>
    </location>
</feature>
<dbReference type="STRING" id="568069.A0A1J1I634"/>
<feature type="transmembrane region" description="Helical" evidence="3">
    <location>
        <begin position="2730"/>
        <end position="2749"/>
    </location>
</feature>
<gene>
    <name evidence="4" type="ORF">CLUMA_CG009214</name>
</gene>
<feature type="compositionally biased region" description="Basic and acidic residues" evidence="2">
    <location>
        <begin position="384"/>
        <end position="394"/>
    </location>
</feature>
<evidence type="ECO:0000313" key="4">
    <source>
        <dbReference type="EMBL" id="CRK95757.1"/>
    </source>
</evidence>
<feature type="compositionally biased region" description="Basic and acidic residues" evidence="2">
    <location>
        <begin position="796"/>
        <end position="811"/>
    </location>
</feature>
<feature type="compositionally biased region" description="Basic and acidic residues" evidence="2">
    <location>
        <begin position="2469"/>
        <end position="2485"/>
    </location>
</feature>
<feature type="region of interest" description="Disordered" evidence="2">
    <location>
        <begin position="886"/>
        <end position="920"/>
    </location>
</feature>
<feature type="compositionally biased region" description="Basic and acidic residues" evidence="2">
    <location>
        <begin position="541"/>
        <end position="559"/>
    </location>
</feature>